<evidence type="ECO:0000256" key="4">
    <source>
        <dbReference type="SAM" id="SignalP"/>
    </source>
</evidence>
<dbReference type="PROSITE" id="PS50005">
    <property type="entry name" value="TPR"/>
    <property type="match status" value="5"/>
</dbReference>
<sequence>MVRGSLLPILSLLLILAGCAATSTTGKPATYHYQMGISYLEERNYTAALVELTEAEKLDPSNAELQYHLGRTLIGKQRLDLAEQRFLRALALRPAYSEARNDLGVVYLDLGRWDGAIQQFKAVKDDLFYPQHDHAVINLGLAYLGKGDYGRALEELEALRSASPRNPIVRVAVGRVRFARGELEQAIDEYQKALEIAPNYAAAHFHLGLALMKQSKQAAARASFGEVVRIAPDTEIGRTALRYLELLR</sequence>
<gene>
    <name evidence="5" type="ORF">GEAMG1_0396</name>
</gene>
<feature type="repeat" description="TPR" evidence="3">
    <location>
        <begin position="167"/>
        <end position="200"/>
    </location>
</feature>
<dbReference type="Pfam" id="PF13432">
    <property type="entry name" value="TPR_16"/>
    <property type="match status" value="1"/>
</dbReference>
<feature type="repeat" description="TPR" evidence="3">
    <location>
        <begin position="63"/>
        <end position="96"/>
    </location>
</feature>
<dbReference type="PANTHER" id="PTHR44858">
    <property type="entry name" value="TETRATRICOPEPTIDE REPEAT PROTEIN 6"/>
    <property type="match status" value="1"/>
</dbReference>
<dbReference type="InterPro" id="IPR050498">
    <property type="entry name" value="Ycf3"/>
</dbReference>
<dbReference type="PANTHER" id="PTHR44858:SF1">
    <property type="entry name" value="UDP-N-ACETYLGLUCOSAMINE--PEPTIDE N-ACETYLGLUCOSAMINYLTRANSFERASE SPINDLY-RELATED"/>
    <property type="match status" value="1"/>
</dbReference>
<evidence type="ECO:0000256" key="2">
    <source>
        <dbReference type="ARBA" id="ARBA00022803"/>
    </source>
</evidence>
<evidence type="ECO:0000256" key="3">
    <source>
        <dbReference type="PROSITE-ProRule" id="PRU00339"/>
    </source>
</evidence>
<evidence type="ECO:0000313" key="5">
    <source>
        <dbReference type="EMBL" id="CAH2030218.1"/>
    </source>
</evidence>
<feature type="repeat" description="TPR" evidence="3">
    <location>
        <begin position="201"/>
        <end position="234"/>
    </location>
</feature>
<evidence type="ECO:0000313" key="6">
    <source>
        <dbReference type="Proteomes" id="UP001295463"/>
    </source>
</evidence>
<dbReference type="EMBL" id="OW150024">
    <property type="protein sequence ID" value="CAH2030218.1"/>
    <property type="molecule type" value="Genomic_DNA"/>
</dbReference>
<dbReference type="Pfam" id="PF13414">
    <property type="entry name" value="TPR_11"/>
    <property type="match status" value="1"/>
</dbReference>
<dbReference type="Gene3D" id="1.25.40.10">
    <property type="entry name" value="Tetratricopeptide repeat domain"/>
    <property type="match status" value="2"/>
</dbReference>
<feature type="repeat" description="TPR" evidence="3">
    <location>
        <begin position="133"/>
        <end position="166"/>
    </location>
</feature>
<dbReference type="Pfam" id="PF13181">
    <property type="entry name" value="TPR_8"/>
    <property type="match status" value="1"/>
</dbReference>
<dbReference type="SUPFAM" id="SSF48452">
    <property type="entry name" value="TPR-like"/>
    <property type="match status" value="1"/>
</dbReference>
<keyword evidence="1" id="KW-0677">Repeat</keyword>
<keyword evidence="4" id="KW-0732">Signal</keyword>
<dbReference type="PROSITE" id="PS51257">
    <property type="entry name" value="PROKAR_LIPOPROTEIN"/>
    <property type="match status" value="1"/>
</dbReference>
<protein>
    <submittedName>
        <fullName evidence="5">Tetratricopeptide TPR_2 repeat protein</fullName>
    </submittedName>
</protein>
<organism evidence="5 6">
    <name type="scientific">Trichlorobacter ammonificans</name>
    <dbReference type="NCBI Taxonomy" id="2916410"/>
    <lineage>
        <taxon>Bacteria</taxon>
        <taxon>Pseudomonadati</taxon>
        <taxon>Thermodesulfobacteriota</taxon>
        <taxon>Desulfuromonadia</taxon>
        <taxon>Geobacterales</taxon>
        <taxon>Geobacteraceae</taxon>
        <taxon>Trichlorobacter</taxon>
    </lineage>
</organism>
<dbReference type="Proteomes" id="UP001295463">
    <property type="component" value="Chromosome"/>
</dbReference>
<dbReference type="InterPro" id="IPR019734">
    <property type="entry name" value="TPR_rpt"/>
</dbReference>
<accession>A0ABM9D753</accession>
<feature type="chain" id="PRO_5046491060" evidence="4">
    <location>
        <begin position="21"/>
        <end position="248"/>
    </location>
</feature>
<keyword evidence="2 3" id="KW-0802">TPR repeat</keyword>
<name>A0ABM9D753_9BACT</name>
<dbReference type="InterPro" id="IPR011990">
    <property type="entry name" value="TPR-like_helical_dom_sf"/>
</dbReference>
<dbReference type="SMART" id="SM00028">
    <property type="entry name" value="TPR"/>
    <property type="match status" value="6"/>
</dbReference>
<reference evidence="5 6" key="1">
    <citation type="submission" date="2022-03" db="EMBL/GenBank/DDBJ databases">
        <authorList>
            <person name="Koch H."/>
        </authorList>
    </citation>
    <scope>NUCLEOTIDE SEQUENCE [LARGE SCALE GENOMIC DNA]</scope>
    <source>
        <strain evidence="5 6">G1</strain>
    </source>
</reference>
<feature type="repeat" description="TPR" evidence="3">
    <location>
        <begin position="29"/>
        <end position="62"/>
    </location>
</feature>
<dbReference type="RefSeq" id="WP_305731169.1">
    <property type="nucleotide sequence ID" value="NZ_OW150024.1"/>
</dbReference>
<proteinExistence type="predicted"/>
<keyword evidence="6" id="KW-1185">Reference proteome</keyword>
<feature type="signal peptide" evidence="4">
    <location>
        <begin position="1"/>
        <end position="20"/>
    </location>
</feature>
<evidence type="ECO:0000256" key="1">
    <source>
        <dbReference type="ARBA" id="ARBA00022737"/>
    </source>
</evidence>